<evidence type="ECO:0000313" key="4">
    <source>
        <dbReference type="Proteomes" id="UP000289738"/>
    </source>
</evidence>
<evidence type="ECO:0000313" key="3">
    <source>
        <dbReference type="EMBL" id="RYR53420.1"/>
    </source>
</evidence>
<dbReference type="PROSITE" id="PS51747">
    <property type="entry name" value="CYT_DCMP_DEAMINASES_2"/>
    <property type="match status" value="1"/>
</dbReference>
<dbReference type="GO" id="GO:0004126">
    <property type="term" value="F:cytidine deaminase activity"/>
    <property type="evidence" value="ECO:0007669"/>
    <property type="project" value="InterPro"/>
</dbReference>
<dbReference type="EMBL" id="SDMP01000006">
    <property type="protein sequence ID" value="RYR53420.1"/>
    <property type="molecule type" value="Genomic_DNA"/>
</dbReference>
<sequence>MDRDDEDENLRSNNSVVCNGHGIVVDDEKLKIVTLEAANASQAPYSGSPLRVALVDCDKKVYKGSYLESVAFNRAWG</sequence>
<comment type="subunit">
    <text evidence="1">Homodimer.</text>
</comment>
<comment type="caution">
    <text evidence="3">The sequence shown here is derived from an EMBL/GenBank/DDBJ whole genome shotgun (WGS) entry which is preliminary data.</text>
</comment>
<dbReference type="STRING" id="3818.A0A445CR57"/>
<evidence type="ECO:0000259" key="2">
    <source>
        <dbReference type="PROSITE" id="PS51747"/>
    </source>
</evidence>
<keyword evidence="4" id="KW-1185">Reference proteome</keyword>
<accession>A0A445CR57</accession>
<dbReference type="Pfam" id="PF08211">
    <property type="entry name" value="dCMP_cyt_deam_2"/>
    <property type="match status" value="1"/>
</dbReference>
<organism evidence="3 4">
    <name type="scientific">Arachis hypogaea</name>
    <name type="common">Peanut</name>
    <dbReference type="NCBI Taxonomy" id="3818"/>
    <lineage>
        <taxon>Eukaryota</taxon>
        <taxon>Viridiplantae</taxon>
        <taxon>Streptophyta</taxon>
        <taxon>Embryophyta</taxon>
        <taxon>Tracheophyta</taxon>
        <taxon>Spermatophyta</taxon>
        <taxon>Magnoliopsida</taxon>
        <taxon>eudicotyledons</taxon>
        <taxon>Gunneridae</taxon>
        <taxon>Pentapetalae</taxon>
        <taxon>rosids</taxon>
        <taxon>fabids</taxon>
        <taxon>Fabales</taxon>
        <taxon>Fabaceae</taxon>
        <taxon>Papilionoideae</taxon>
        <taxon>50 kb inversion clade</taxon>
        <taxon>dalbergioids sensu lato</taxon>
        <taxon>Dalbergieae</taxon>
        <taxon>Pterocarpus clade</taxon>
        <taxon>Arachis</taxon>
    </lineage>
</organism>
<protein>
    <recommendedName>
        <fullName evidence="2">CMP/dCMP-type deaminase domain-containing protein</fullName>
    </recommendedName>
</protein>
<proteinExistence type="predicted"/>
<dbReference type="InterPro" id="IPR002125">
    <property type="entry name" value="CMP_dCMP_dom"/>
</dbReference>
<dbReference type="SUPFAM" id="SSF53927">
    <property type="entry name" value="Cytidine deaminase-like"/>
    <property type="match status" value="1"/>
</dbReference>
<dbReference type="Gene3D" id="3.40.140.10">
    <property type="entry name" value="Cytidine Deaminase, domain 2"/>
    <property type="match status" value="1"/>
</dbReference>
<gene>
    <name evidence="3" type="ORF">Ahy_A06g028509</name>
</gene>
<dbReference type="InterPro" id="IPR016193">
    <property type="entry name" value="Cytidine_deaminase-like"/>
</dbReference>
<dbReference type="GO" id="GO:0008270">
    <property type="term" value="F:zinc ion binding"/>
    <property type="evidence" value="ECO:0007669"/>
    <property type="project" value="InterPro"/>
</dbReference>
<dbReference type="Proteomes" id="UP000289738">
    <property type="component" value="Chromosome A06"/>
</dbReference>
<feature type="domain" description="CMP/dCMP-type deaminase" evidence="2">
    <location>
        <begin position="25"/>
        <end position="77"/>
    </location>
</feature>
<dbReference type="InterPro" id="IPR013171">
    <property type="entry name" value="Cyd/dCyd_deaminase_Zn-bd"/>
</dbReference>
<reference evidence="3 4" key="1">
    <citation type="submission" date="2019-01" db="EMBL/GenBank/DDBJ databases">
        <title>Sequencing of cultivated peanut Arachis hypogaea provides insights into genome evolution and oil improvement.</title>
        <authorList>
            <person name="Chen X."/>
        </authorList>
    </citation>
    <scope>NUCLEOTIDE SEQUENCE [LARGE SCALE GENOMIC DNA]</scope>
    <source>
        <strain evidence="4">cv. Fuhuasheng</strain>
        <tissue evidence="3">Leaves</tissue>
    </source>
</reference>
<name>A0A445CR57_ARAHY</name>
<evidence type="ECO:0000256" key="1">
    <source>
        <dbReference type="ARBA" id="ARBA00011738"/>
    </source>
</evidence>
<dbReference type="AlphaFoldDB" id="A0A445CR57"/>